<organism evidence="4 6">
    <name type="scientific">Aneurinibacillus migulanus</name>
    <name type="common">Bacillus migulanus</name>
    <dbReference type="NCBI Taxonomy" id="47500"/>
    <lineage>
        <taxon>Bacteria</taxon>
        <taxon>Bacillati</taxon>
        <taxon>Bacillota</taxon>
        <taxon>Bacilli</taxon>
        <taxon>Bacillales</taxon>
        <taxon>Paenibacillaceae</taxon>
        <taxon>Aneurinibacillus group</taxon>
        <taxon>Aneurinibacillus</taxon>
    </lineage>
</organism>
<dbReference type="EMBL" id="FNED01000067">
    <property type="protein sequence ID" value="SDK53420.1"/>
    <property type="molecule type" value="Genomic_DNA"/>
</dbReference>
<dbReference type="Proteomes" id="UP000182836">
    <property type="component" value="Unassembled WGS sequence"/>
</dbReference>
<dbReference type="PROSITE" id="PS50977">
    <property type="entry name" value="HTH_TETR_2"/>
    <property type="match status" value="1"/>
</dbReference>
<feature type="DNA-binding region" description="H-T-H motif" evidence="2">
    <location>
        <begin position="29"/>
        <end position="48"/>
    </location>
</feature>
<sequence>MAKKTGEKYQNIIEAAVKVIARYGYHQAQVSKIAREASVADGTIYLYFNNKDDILISLFKEKIGAFIDTARTRIEPLDRADDRLRELIYMHLWQMSQDRDLAIVTQIETRQSNPVLRAGIYEVLKHYLNLIDEVVFLGKKQGMFGADVDHRVARKMIFGTLDEVVTSWVMNERDYNLVTLVESIHNLFINGLKVAKQ</sequence>
<dbReference type="PATRIC" id="fig|47500.8.peg.1878"/>
<evidence type="ECO:0000313" key="5">
    <source>
        <dbReference type="EMBL" id="SDK53420.1"/>
    </source>
</evidence>
<reference evidence="4 6" key="1">
    <citation type="submission" date="2015-07" db="EMBL/GenBank/DDBJ databases">
        <title>Fjat-14205 dsm 2895.</title>
        <authorList>
            <person name="Liu B."/>
            <person name="Wang J."/>
            <person name="Zhu Y."/>
            <person name="Liu G."/>
            <person name="Chen Q."/>
            <person name="Chen Z."/>
            <person name="Lan J."/>
            <person name="Che J."/>
            <person name="Ge C."/>
            <person name="Shi H."/>
            <person name="Pan Z."/>
            <person name="Liu X."/>
        </authorList>
    </citation>
    <scope>NUCLEOTIDE SEQUENCE [LARGE SCALE GENOMIC DNA]</scope>
    <source>
        <strain evidence="4 6">DSM 2895</strain>
    </source>
</reference>
<dbReference type="EMBL" id="LGUG01000004">
    <property type="protein sequence ID" value="KON95008.1"/>
    <property type="molecule type" value="Genomic_DNA"/>
</dbReference>
<name>A0A0D1WNT1_ANEMI</name>
<feature type="domain" description="HTH tetR-type" evidence="3">
    <location>
        <begin position="6"/>
        <end position="66"/>
    </location>
</feature>
<accession>A0A0D1WNT1</accession>
<dbReference type="InterPro" id="IPR001647">
    <property type="entry name" value="HTH_TetR"/>
</dbReference>
<keyword evidence="6" id="KW-1185">Reference proteome</keyword>
<dbReference type="Gene3D" id="1.10.10.60">
    <property type="entry name" value="Homeodomain-like"/>
    <property type="match status" value="1"/>
</dbReference>
<dbReference type="SUPFAM" id="SSF48498">
    <property type="entry name" value="Tetracyclin repressor-like, C-terminal domain"/>
    <property type="match status" value="1"/>
</dbReference>
<dbReference type="Pfam" id="PF00440">
    <property type="entry name" value="TetR_N"/>
    <property type="match status" value="1"/>
</dbReference>
<dbReference type="InterPro" id="IPR009057">
    <property type="entry name" value="Homeodomain-like_sf"/>
</dbReference>
<dbReference type="STRING" id="47500.AF333_05440"/>
<evidence type="ECO:0000256" key="1">
    <source>
        <dbReference type="ARBA" id="ARBA00023125"/>
    </source>
</evidence>
<keyword evidence="1 2" id="KW-0238">DNA-binding</keyword>
<dbReference type="PANTHER" id="PTHR43479">
    <property type="entry name" value="ACREF/ENVCD OPERON REPRESSOR-RELATED"/>
    <property type="match status" value="1"/>
</dbReference>
<dbReference type="SUPFAM" id="SSF46689">
    <property type="entry name" value="Homeodomain-like"/>
    <property type="match status" value="1"/>
</dbReference>
<dbReference type="RefSeq" id="WP_043063206.1">
    <property type="nucleotide sequence ID" value="NZ_BJOA01000298.1"/>
</dbReference>
<dbReference type="InterPro" id="IPR013570">
    <property type="entry name" value="Tscrpt_reg_YsiA_C"/>
</dbReference>
<evidence type="ECO:0000256" key="2">
    <source>
        <dbReference type="PROSITE-ProRule" id="PRU00335"/>
    </source>
</evidence>
<dbReference type="PANTHER" id="PTHR43479:SF11">
    <property type="entry name" value="ACREF_ENVCD OPERON REPRESSOR-RELATED"/>
    <property type="match status" value="1"/>
</dbReference>
<evidence type="ECO:0000313" key="7">
    <source>
        <dbReference type="Proteomes" id="UP000182836"/>
    </source>
</evidence>
<dbReference type="Pfam" id="PF08359">
    <property type="entry name" value="TetR_C_4"/>
    <property type="match status" value="1"/>
</dbReference>
<protein>
    <submittedName>
        <fullName evidence="4">TetR family transcriptional regulator</fullName>
    </submittedName>
    <submittedName>
        <fullName evidence="5">Transcriptional regulator, TetR family</fullName>
    </submittedName>
</protein>
<gene>
    <name evidence="4" type="ORF">AF333_05440</name>
    <name evidence="5" type="ORF">SAMN04487909_1673</name>
</gene>
<dbReference type="PRINTS" id="PR00455">
    <property type="entry name" value="HTHTETR"/>
</dbReference>
<dbReference type="GO" id="GO:0003677">
    <property type="term" value="F:DNA binding"/>
    <property type="evidence" value="ECO:0007669"/>
    <property type="project" value="UniProtKB-UniRule"/>
</dbReference>
<dbReference type="InterPro" id="IPR036271">
    <property type="entry name" value="Tet_transcr_reg_TetR-rel_C_sf"/>
</dbReference>
<evidence type="ECO:0000313" key="6">
    <source>
        <dbReference type="Proteomes" id="UP000037269"/>
    </source>
</evidence>
<evidence type="ECO:0000259" key="3">
    <source>
        <dbReference type="PROSITE" id="PS50977"/>
    </source>
</evidence>
<proteinExistence type="predicted"/>
<dbReference type="AlphaFoldDB" id="A0A0D1WNT1"/>
<dbReference type="Gene3D" id="1.10.357.10">
    <property type="entry name" value="Tetracycline Repressor, domain 2"/>
    <property type="match status" value="1"/>
</dbReference>
<dbReference type="OrthoDB" id="9809994at2"/>
<evidence type="ECO:0000313" key="4">
    <source>
        <dbReference type="EMBL" id="KON95008.1"/>
    </source>
</evidence>
<dbReference type="Proteomes" id="UP000037269">
    <property type="component" value="Unassembled WGS sequence"/>
</dbReference>
<reference evidence="5 7" key="2">
    <citation type="submission" date="2016-10" db="EMBL/GenBank/DDBJ databases">
        <authorList>
            <person name="de Groot N.N."/>
        </authorList>
    </citation>
    <scope>NUCLEOTIDE SEQUENCE [LARGE SCALE GENOMIC DNA]</scope>
    <source>
        <strain evidence="5 7">DSM 2895</strain>
    </source>
</reference>
<dbReference type="InterPro" id="IPR050624">
    <property type="entry name" value="HTH-type_Tx_Regulator"/>
</dbReference>
<dbReference type="GeneID" id="42304649"/>